<name>A0A4R1FRJ9_9PAST</name>
<organism evidence="1 2">
    <name type="scientific">Volucribacter psittacicida</name>
    <dbReference type="NCBI Taxonomy" id="203482"/>
    <lineage>
        <taxon>Bacteria</taxon>
        <taxon>Pseudomonadati</taxon>
        <taxon>Pseudomonadota</taxon>
        <taxon>Gammaproteobacteria</taxon>
        <taxon>Pasteurellales</taxon>
        <taxon>Pasteurellaceae</taxon>
        <taxon>Volucribacter</taxon>
    </lineage>
</organism>
<protein>
    <submittedName>
        <fullName evidence="1">Uncharacterized protein</fullName>
    </submittedName>
</protein>
<dbReference type="Proteomes" id="UP000294702">
    <property type="component" value="Unassembled WGS sequence"/>
</dbReference>
<dbReference type="Pfam" id="PF06892">
    <property type="entry name" value="Phage_CP76"/>
    <property type="match status" value="1"/>
</dbReference>
<keyword evidence="2" id="KW-1185">Reference proteome</keyword>
<accession>A0A4R1FRJ9</accession>
<comment type="caution">
    <text evidence="1">The sequence shown here is derived from an EMBL/GenBank/DDBJ whole genome shotgun (WGS) entry which is preliminary data.</text>
</comment>
<sequence>MKTVIIEMISKCTGGKSAVAGFLGLSEQALNNRLYQTKGQRFTEDELIAVEQEFGVSDWSDEINRRLNKVSFSVPNGNNFDFVELSQLQLQELAERGSLFTKLNEFLSDGELTEAEVNVLRKLLHRSQKATSNTIEVTIALHQK</sequence>
<dbReference type="InterPro" id="IPR048188">
    <property type="entry name" value="YmfL-like"/>
</dbReference>
<dbReference type="GO" id="GO:0003677">
    <property type="term" value="F:DNA binding"/>
    <property type="evidence" value="ECO:0007669"/>
    <property type="project" value="InterPro"/>
</dbReference>
<dbReference type="AlphaFoldDB" id="A0A4R1FRJ9"/>
<evidence type="ECO:0000313" key="1">
    <source>
        <dbReference type="EMBL" id="TCJ96174.1"/>
    </source>
</evidence>
<evidence type="ECO:0000313" key="2">
    <source>
        <dbReference type="Proteomes" id="UP000294702"/>
    </source>
</evidence>
<gene>
    <name evidence="1" type="ORF">EV694_1726</name>
</gene>
<reference evidence="1 2" key="1">
    <citation type="submission" date="2019-03" db="EMBL/GenBank/DDBJ databases">
        <title>Genomic Encyclopedia of Type Strains, Phase IV (KMG-IV): sequencing the most valuable type-strain genomes for metagenomic binning, comparative biology and taxonomic classification.</title>
        <authorList>
            <person name="Goeker M."/>
        </authorList>
    </citation>
    <scope>NUCLEOTIDE SEQUENCE [LARGE SCALE GENOMIC DNA]</scope>
    <source>
        <strain evidence="1 2">DSM 15534</strain>
    </source>
</reference>
<dbReference type="InterPro" id="IPR009679">
    <property type="entry name" value="Phage_186_CII-like"/>
</dbReference>
<dbReference type="NCBIfam" id="NF041471">
    <property type="entry name" value="phage_reg_YmfL"/>
    <property type="match status" value="1"/>
</dbReference>
<proteinExistence type="predicted"/>
<dbReference type="EMBL" id="SMFT01000004">
    <property type="protein sequence ID" value="TCJ96174.1"/>
    <property type="molecule type" value="Genomic_DNA"/>
</dbReference>